<evidence type="ECO:0000256" key="11">
    <source>
        <dbReference type="ARBA" id="ARBA00023163"/>
    </source>
</evidence>
<evidence type="ECO:0000256" key="2">
    <source>
        <dbReference type="ARBA" id="ARBA00004173"/>
    </source>
</evidence>
<proteinExistence type="predicted"/>
<evidence type="ECO:0000256" key="3">
    <source>
        <dbReference type="ARBA" id="ARBA00018889"/>
    </source>
</evidence>
<evidence type="ECO:0000256" key="5">
    <source>
        <dbReference type="ARBA" id="ARBA00022664"/>
    </source>
</evidence>
<dbReference type="EMBL" id="OA883508">
    <property type="protein sequence ID" value="CAD7279087.1"/>
    <property type="molecule type" value="Genomic_DNA"/>
</dbReference>
<dbReference type="PANTHER" id="PTHR48033:SF9">
    <property type="entry name" value="TAR DNA-BINDING PROTEIN 43"/>
    <property type="match status" value="1"/>
</dbReference>
<accession>A0A7R9GE50</accession>
<dbReference type="GO" id="GO:0005739">
    <property type="term" value="C:mitochondrion"/>
    <property type="evidence" value="ECO:0007669"/>
    <property type="project" value="UniProtKB-SubCell"/>
</dbReference>
<dbReference type="EMBL" id="CAJPEX010001471">
    <property type="protein sequence ID" value="CAG0919239.1"/>
    <property type="molecule type" value="Genomic_DNA"/>
</dbReference>
<dbReference type="InterPro" id="IPR000504">
    <property type="entry name" value="RRM_dom"/>
</dbReference>
<dbReference type="GO" id="GO:0006397">
    <property type="term" value="P:mRNA processing"/>
    <property type="evidence" value="ECO:0007669"/>
    <property type="project" value="UniProtKB-KW"/>
</dbReference>
<evidence type="ECO:0000256" key="6">
    <source>
        <dbReference type="ARBA" id="ARBA00022737"/>
    </source>
</evidence>
<keyword evidence="18" id="KW-1185">Reference proteome</keyword>
<dbReference type="GO" id="GO:0003690">
    <property type="term" value="F:double-stranded DNA binding"/>
    <property type="evidence" value="ECO:0007669"/>
    <property type="project" value="UniProtKB-ARBA"/>
</dbReference>
<evidence type="ECO:0000256" key="15">
    <source>
        <dbReference type="SAM" id="MobiDB-lite"/>
    </source>
</evidence>
<feature type="region of interest" description="Disordered" evidence="15">
    <location>
        <begin position="388"/>
        <end position="520"/>
    </location>
</feature>
<keyword evidence="6" id="KW-0677">Repeat</keyword>
<dbReference type="SUPFAM" id="SSF54928">
    <property type="entry name" value="RNA-binding domain, RBD"/>
    <property type="match status" value="2"/>
</dbReference>
<feature type="region of interest" description="Disordered" evidence="15">
    <location>
        <begin position="271"/>
        <end position="353"/>
    </location>
</feature>
<evidence type="ECO:0000256" key="10">
    <source>
        <dbReference type="ARBA" id="ARBA00023128"/>
    </source>
</evidence>
<dbReference type="AlphaFoldDB" id="A0A7R9GE50"/>
<dbReference type="OrthoDB" id="2020831at2759"/>
<dbReference type="PROSITE" id="PS50102">
    <property type="entry name" value="RRM"/>
    <property type="match status" value="2"/>
</dbReference>
<dbReference type="GO" id="GO:0003723">
    <property type="term" value="F:RNA binding"/>
    <property type="evidence" value="ECO:0007669"/>
    <property type="project" value="UniProtKB-UniRule"/>
</dbReference>
<keyword evidence="8" id="KW-0805">Transcription regulation</keyword>
<dbReference type="InterPro" id="IPR012677">
    <property type="entry name" value="Nucleotide-bd_a/b_plait_sf"/>
</dbReference>
<dbReference type="GO" id="GO:0005654">
    <property type="term" value="C:nucleoplasm"/>
    <property type="evidence" value="ECO:0007669"/>
    <property type="project" value="TreeGrafter"/>
</dbReference>
<evidence type="ECO:0000256" key="12">
    <source>
        <dbReference type="ARBA" id="ARBA00023187"/>
    </source>
</evidence>
<evidence type="ECO:0000313" key="17">
    <source>
        <dbReference type="EMBL" id="CAD7279087.1"/>
    </source>
</evidence>
<comment type="subcellular location">
    <subcellularLocation>
        <location evidence="2">Mitochondrion</location>
    </subcellularLocation>
    <subcellularLocation>
        <location evidence="1">Nucleus</location>
    </subcellularLocation>
</comment>
<evidence type="ECO:0000256" key="14">
    <source>
        <dbReference type="PROSITE-ProRule" id="PRU00176"/>
    </source>
</evidence>
<dbReference type="CDD" id="cd12322">
    <property type="entry name" value="RRM2_TDP43"/>
    <property type="match status" value="1"/>
</dbReference>
<dbReference type="CDD" id="cd19609">
    <property type="entry name" value="NTD_TDP-43"/>
    <property type="match status" value="1"/>
</dbReference>
<feature type="compositionally biased region" description="Polar residues" evidence="15">
    <location>
        <begin position="479"/>
        <end position="497"/>
    </location>
</feature>
<dbReference type="Pfam" id="PF00076">
    <property type="entry name" value="RRM_1"/>
    <property type="match status" value="2"/>
</dbReference>
<dbReference type="GO" id="GO:0010468">
    <property type="term" value="P:regulation of gene expression"/>
    <property type="evidence" value="ECO:0007669"/>
    <property type="project" value="TreeGrafter"/>
</dbReference>
<keyword evidence="9" id="KW-0238">DNA-binding</keyword>
<feature type="compositionally biased region" description="Low complexity" evidence="15">
    <location>
        <begin position="460"/>
        <end position="477"/>
    </location>
</feature>
<dbReference type="GO" id="GO:0000785">
    <property type="term" value="C:chromatin"/>
    <property type="evidence" value="ECO:0007669"/>
    <property type="project" value="TreeGrafter"/>
</dbReference>
<feature type="compositionally biased region" description="Gly residues" evidence="15">
    <location>
        <begin position="293"/>
        <end position="311"/>
    </location>
</feature>
<evidence type="ECO:0000256" key="4">
    <source>
        <dbReference type="ARBA" id="ARBA00022491"/>
    </source>
</evidence>
<keyword evidence="12" id="KW-0508">mRNA splicing</keyword>
<evidence type="ECO:0000256" key="1">
    <source>
        <dbReference type="ARBA" id="ARBA00004123"/>
    </source>
</evidence>
<keyword evidence="11" id="KW-0804">Transcription</keyword>
<dbReference type="Pfam" id="PF18694">
    <property type="entry name" value="TDP-43_N"/>
    <property type="match status" value="1"/>
</dbReference>
<evidence type="ECO:0000256" key="7">
    <source>
        <dbReference type="ARBA" id="ARBA00022884"/>
    </source>
</evidence>
<dbReference type="FunFam" id="3.30.70.330:FF:000107">
    <property type="entry name" value="TAR DNA-binding protein 43"/>
    <property type="match status" value="1"/>
</dbReference>
<dbReference type="InterPro" id="IPR035979">
    <property type="entry name" value="RBD_domain_sf"/>
</dbReference>
<sequence length="520" mass="54773">MAGNYILVAEEENEEPIEIPTEEDGTLLFTTLCAQFPGACGLKFRNPETNALRGVRLVDDGFHAPEEGWGNGMYFCVFPKDLKKKGEDDKLGKCKRSQEKQKCSDLIVLGLPWKTTETELRLYFEQFGEVLMAQVKKDPKTGNSKGFGFIRFSLFESQQRVLGQRHMIDGRWCDVKIPNSKAAGDSTMQSQQSHVPCKVFVGRCTEDMTADDLKDYFAKYGDVTDVFIPRPFRAFAFVTFLDPDIAQSLCGEDHIIKGISVHVSSAAPKTDSGLARAASGPPGVSGVAWGRTGMSGGRSDLGGPRGGGWGGQMPPVNHGGGREMAQMPPPPPGAGGHQSSAHQGGTAAHQLAPGLSPLNLAGLPPQMNSAIAAALLNPASWTLFSNLQGGAGGGGGQPEPQGFPPQCQGFPPQGYGPPHQPPPPHQGYQGQPGTGGPGTGGPGGPQQGPGGFMNWGAPQPATAPGNHAAAAASSGATPEISQSQTIQAATWQANQRNDAGRPQAPGPPTGFRSSYELEWE</sequence>
<keyword evidence="4" id="KW-0678">Repressor</keyword>
<organism evidence="17">
    <name type="scientific">Notodromas monacha</name>
    <dbReference type="NCBI Taxonomy" id="399045"/>
    <lineage>
        <taxon>Eukaryota</taxon>
        <taxon>Metazoa</taxon>
        <taxon>Ecdysozoa</taxon>
        <taxon>Arthropoda</taxon>
        <taxon>Crustacea</taxon>
        <taxon>Oligostraca</taxon>
        <taxon>Ostracoda</taxon>
        <taxon>Podocopa</taxon>
        <taxon>Podocopida</taxon>
        <taxon>Cypridocopina</taxon>
        <taxon>Cypridoidea</taxon>
        <taxon>Cyprididae</taxon>
        <taxon>Notodromas</taxon>
    </lineage>
</organism>
<feature type="compositionally biased region" description="Low complexity" evidence="15">
    <location>
        <begin position="398"/>
        <end position="413"/>
    </location>
</feature>
<dbReference type="Proteomes" id="UP000678499">
    <property type="component" value="Unassembled WGS sequence"/>
</dbReference>
<dbReference type="CDD" id="cd12321">
    <property type="entry name" value="RRM1_TDP43"/>
    <property type="match status" value="1"/>
</dbReference>
<feature type="compositionally biased region" description="Pro residues" evidence="15">
    <location>
        <begin position="414"/>
        <end position="425"/>
    </location>
</feature>
<dbReference type="InterPro" id="IPR041105">
    <property type="entry name" value="TDP-43_N"/>
</dbReference>
<keyword evidence="10" id="KW-0496">Mitochondrion</keyword>
<keyword evidence="7 14" id="KW-0694">RNA-binding</keyword>
<dbReference type="SMART" id="SM00360">
    <property type="entry name" value="RRM"/>
    <property type="match status" value="2"/>
</dbReference>
<dbReference type="Gene3D" id="3.30.70.330">
    <property type="match status" value="2"/>
</dbReference>
<evidence type="ECO:0000256" key="13">
    <source>
        <dbReference type="ARBA" id="ARBA00023242"/>
    </source>
</evidence>
<evidence type="ECO:0000256" key="8">
    <source>
        <dbReference type="ARBA" id="ARBA00023015"/>
    </source>
</evidence>
<feature type="domain" description="RRM" evidence="16">
    <location>
        <begin position="104"/>
        <end position="182"/>
    </location>
</feature>
<protein>
    <recommendedName>
        <fullName evidence="3">TAR DNA-binding protein 43</fullName>
    </recommendedName>
</protein>
<dbReference type="GO" id="GO:0008380">
    <property type="term" value="P:RNA splicing"/>
    <property type="evidence" value="ECO:0007669"/>
    <property type="project" value="UniProtKB-KW"/>
</dbReference>
<reference evidence="17" key="1">
    <citation type="submission" date="2020-11" db="EMBL/GenBank/DDBJ databases">
        <authorList>
            <person name="Tran Van P."/>
        </authorList>
    </citation>
    <scope>NUCLEOTIDE SEQUENCE</scope>
</reference>
<keyword evidence="5" id="KW-0507">mRNA processing</keyword>
<dbReference type="PANTHER" id="PTHR48033">
    <property type="entry name" value="RNA-BINDING (RRM/RBD/RNP MOTIFS) FAMILY PROTEIN"/>
    <property type="match status" value="1"/>
</dbReference>
<evidence type="ECO:0000313" key="18">
    <source>
        <dbReference type="Proteomes" id="UP000678499"/>
    </source>
</evidence>
<feature type="compositionally biased region" description="Gly residues" evidence="15">
    <location>
        <begin position="430"/>
        <end position="453"/>
    </location>
</feature>
<gene>
    <name evidence="17" type="ORF">NMOB1V02_LOCUS6770</name>
</gene>
<name>A0A7R9GE50_9CRUS</name>
<evidence type="ECO:0000256" key="9">
    <source>
        <dbReference type="ARBA" id="ARBA00023125"/>
    </source>
</evidence>
<keyword evidence="13" id="KW-0539">Nucleus</keyword>
<dbReference type="FunFam" id="3.30.70.330:FF:000098">
    <property type="entry name" value="TAR DNA-binding protein 43"/>
    <property type="match status" value="1"/>
</dbReference>
<feature type="domain" description="RRM" evidence="16">
    <location>
        <begin position="197"/>
        <end position="268"/>
    </location>
</feature>
<evidence type="ECO:0000259" key="16">
    <source>
        <dbReference type="PROSITE" id="PS50102"/>
    </source>
</evidence>